<protein>
    <submittedName>
        <fullName evidence="1">Uncharacterized protein</fullName>
    </submittedName>
</protein>
<reference evidence="1" key="1">
    <citation type="submission" date="2020-03" db="EMBL/GenBank/DDBJ databases">
        <title>The deep terrestrial virosphere.</title>
        <authorList>
            <person name="Holmfeldt K."/>
            <person name="Nilsson E."/>
            <person name="Simone D."/>
            <person name="Lopez-Fernandez M."/>
            <person name="Wu X."/>
            <person name="de Brujin I."/>
            <person name="Lundin D."/>
            <person name="Andersson A."/>
            <person name="Bertilsson S."/>
            <person name="Dopson M."/>
        </authorList>
    </citation>
    <scope>NUCLEOTIDE SEQUENCE</scope>
    <source>
        <strain evidence="1">TM448B01407</strain>
    </source>
</reference>
<accession>A0A6M3XPX2</accession>
<organism evidence="1">
    <name type="scientific">viral metagenome</name>
    <dbReference type="NCBI Taxonomy" id="1070528"/>
    <lineage>
        <taxon>unclassified sequences</taxon>
        <taxon>metagenomes</taxon>
        <taxon>organismal metagenomes</taxon>
    </lineage>
</organism>
<dbReference type="AlphaFoldDB" id="A0A6M3XPX2"/>
<evidence type="ECO:0000313" key="1">
    <source>
        <dbReference type="EMBL" id="QJH98833.1"/>
    </source>
</evidence>
<proteinExistence type="predicted"/>
<gene>
    <name evidence="1" type="ORF">TM448B01407_0013</name>
</gene>
<sequence length="102" mass="11783">MKLVIWTKDGKVTNIISDIKINPGDIALVLDDSKNLKRVAIVGLCSNPYVIQKQFKQHLNQIVDINEMVDEEQSDEDARLDWQDRYDAEGKELCHEAEVYHE</sequence>
<name>A0A6M3XPX2_9ZZZZ</name>
<dbReference type="EMBL" id="MT144754">
    <property type="protein sequence ID" value="QJH98833.1"/>
    <property type="molecule type" value="Genomic_DNA"/>
</dbReference>